<dbReference type="EMBL" id="QNGE01012904">
    <property type="protein sequence ID" value="KAA3670194.1"/>
    <property type="molecule type" value="Genomic_DNA"/>
</dbReference>
<comment type="caution">
    <text evidence="2">The sequence shown here is derived from an EMBL/GenBank/DDBJ whole genome shotgun (WGS) entry which is preliminary data.</text>
</comment>
<gene>
    <name evidence="2" type="ORF">DEA37_0004694</name>
</gene>
<dbReference type="InterPro" id="IPR021109">
    <property type="entry name" value="Peptidase_aspartic_dom_sf"/>
</dbReference>
<organism evidence="2 3">
    <name type="scientific">Paragonimus westermani</name>
    <dbReference type="NCBI Taxonomy" id="34504"/>
    <lineage>
        <taxon>Eukaryota</taxon>
        <taxon>Metazoa</taxon>
        <taxon>Spiralia</taxon>
        <taxon>Lophotrochozoa</taxon>
        <taxon>Platyhelminthes</taxon>
        <taxon>Trematoda</taxon>
        <taxon>Digenea</taxon>
        <taxon>Plagiorchiida</taxon>
        <taxon>Troglotremata</taxon>
        <taxon>Troglotrematidae</taxon>
        <taxon>Paragonimus</taxon>
    </lineage>
</organism>
<dbReference type="GO" id="GO:0003676">
    <property type="term" value="F:nucleic acid binding"/>
    <property type="evidence" value="ECO:0007669"/>
    <property type="project" value="InterPro"/>
</dbReference>
<dbReference type="SUPFAM" id="SSF50630">
    <property type="entry name" value="Acid proteases"/>
    <property type="match status" value="1"/>
</dbReference>
<dbReference type="GO" id="GO:0006508">
    <property type="term" value="P:proteolysis"/>
    <property type="evidence" value="ECO:0007669"/>
    <property type="project" value="InterPro"/>
</dbReference>
<evidence type="ECO:0000313" key="2">
    <source>
        <dbReference type="EMBL" id="KAA3670194.1"/>
    </source>
</evidence>
<dbReference type="Proteomes" id="UP000324629">
    <property type="component" value="Unassembled WGS sequence"/>
</dbReference>
<dbReference type="InterPro" id="IPR001969">
    <property type="entry name" value="Aspartic_peptidase_AS"/>
</dbReference>
<dbReference type="GO" id="GO:0008270">
    <property type="term" value="F:zinc ion binding"/>
    <property type="evidence" value="ECO:0007669"/>
    <property type="project" value="InterPro"/>
</dbReference>
<protein>
    <recommendedName>
        <fullName evidence="1">CCHC-type domain-containing protein</fullName>
    </recommendedName>
</protein>
<name>A0A5J4N401_9TREM</name>
<proteinExistence type="predicted"/>
<evidence type="ECO:0000313" key="3">
    <source>
        <dbReference type="Proteomes" id="UP000324629"/>
    </source>
</evidence>
<feature type="domain" description="CCHC-type" evidence="1">
    <location>
        <begin position="44"/>
        <end position="60"/>
    </location>
</feature>
<dbReference type="SUPFAM" id="SSF57756">
    <property type="entry name" value="Retrovirus zinc finger-like domains"/>
    <property type="match status" value="1"/>
</dbReference>
<dbReference type="Gene3D" id="4.10.60.10">
    <property type="entry name" value="Zinc finger, CCHC-type"/>
    <property type="match status" value="1"/>
</dbReference>
<dbReference type="PROSITE" id="PS00141">
    <property type="entry name" value="ASP_PROTEASE"/>
    <property type="match status" value="1"/>
</dbReference>
<sequence>MNQSLSYTHPRVPYNESCALHSPVSIDPSDSGKTDSNLAVTLPKCFFCGYNKHPRSKCPTREALCRNCNKVGHSQRVCKSNPSNKRVVSCTKPQLSTVCTTASPTSLSKAAVQITVHGIPLNALIDTGSSDSCICSDIVYKHCWHIYPSNFAISMAFTTYTSVTQGHCLVTVDYRGNPILQ</sequence>
<keyword evidence="3" id="KW-1185">Reference proteome</keyword>
<feature type="domain" description="CCHC-type" evidence="1">
    <location>
        <begin position="64"/>
        <end position="80"/>
    </location>
</feature>
<reference evidence="2 3" key="1">
    <citation type="journal article" date="2019" name="Gigascience">
        <title>Whole-genome sequence of the oriental lung fluke Paragonimus westermani.</title>
        <authorList>
            <person name="Oey H."/>
            <person name="Zakrzewski M."/>
            <person name="Narain K."/>
            <person name="Devi K.R."/>
            <person name="Agatsuma T."/>
            <person name="Nawaratna S."/>
            <person name="Gobert G.N."/>
            <person name="Jones M.K."/>
            <person name="Ragan M.A."/>
            <person name="McManus D.P."/>
            <person name="Krause L."/>
        </authorList>
    </citation>
    <scope>NUCLEOTIDE SEQUENCE [LARGE SCALE GENOMIC DNA]</scope>
    <source>
        <strain evidence="2 3">IND2009</strain>
    </source>
</reference>
<dbReference type="InterPro" id="IPR001878">
    <property type="entry name" value="Znf_CCHC"/>
</dbReference>
<dbReference type="GO" id="GO:0004190">
    <property type="term" value="F:aspartic-type endopeptidase activity"/>
    <property type="evidence" value="ECO:0007669"/>
    <property type="project" value="InterPro"/>
</dbReference>
<dbReference type="SMART" id="SM00343">
    <property type="entry name" value="ZnF_C2HC"/>
    <property type="match status" value="2"/>
</dbReference>
<accession>A0A5J4N401</accession>
<dbReference type="InterPro" id="IPR036875">
    <property type="entry name" value="Znf_CCHC_sf"/>
</dbReference>
<dbReference type="AlphaFoldDB" id="A0A5J4N401"/>
<evidence type="ECO:0000259" key="1">
    <source>
        <dbReference type="SMART" id="SM00343"/>
    </source>
</evidence>